<gene>
    <name evidence="2" type="ORF">SAMN05444278_10872</name>
</gene>
<keyword evidence="3" id="KW-1185">Reference proteome</keyword>
<proteinExistence type="predicted"/>
<evidence type="ECO:0000313" key="3">
    <source>
        <dbReference type="Proteomes" id="UP000184462"/>
    </source>
</evidence>
<reference evidence="2 3" key="1">
    <citation type="submission" date="2016-11" db="EMBL/GenBank/DDBJ databases">
        <authorList>
            <person name="Jaros S."/>
            <person name="Januszkiewicz K."/>
            <person name="Wedrychowicz H."/>
        </authorList>
    </citation>
    <scope>NUCLEOTIDE SEQUENCE [LARGE SCALE GENOMIC DNA]</scope>
    <source>
        <strain evidence="2 3">DSM 25661</strain>
    </source>
</reference>
<dbReference type="Proteomes" id="UP000184462">
    <property type="component" value="Unassembled WGS sequence"/>
</dbReference>
<sequence>MIIRIVKMTFKPERINDFKAIFEASKEKIRDQNGCNYLCLLQDKNNTSVFFTYSYWDNETCLNHYRNSDLFGQVWPKTKALFAQKPEAWTVEQHHELK</sequence>
<dbReference type="SUPFAM" id="SSF54909">
    <property type="entry name" value="Dimeric alpha+beta barrel"/>
    <property type="match status" value="1"/>
</dbReference>
<dbReference type="PROSITE" id="PS51725">
    <property type="entry name" value="ABM"/>
    <property type="match status" value="1"/>
</dbReference>
<dbReference type="InterPro" id="IPR007138">
    <property type="entry name" value="ABM_dom"/>
</dbReference>
<evidence type="ECO:0000313" key="2">
    <source>
        <dbReference type="EMBL" id="SHE91112.1"/>
    </source>
</evidence>
<dbReference type="STRING" id="1155689.SAMN05444278_10872"/>
<dbReference type="Gene3D" id="3.30.70.100">
    <property type="match status" value="1"/>
</dbReference>
<dbReference type="EMBL" id="FQTW01000008">
    <property type="protein sequence ID" value="SHE91112.1"/>
    <property type="molecule type" value="Genomic_DNA"/>
</dbReference>
<dbReference type="AlphaFoldDB" id="A0A1M4XD09"/>
<keyword evidence="2" id="KW-0560">Oxidoreductase</keyword>
<protein>
    <submittedName>
        <fullName evidence="2">Quinol monooxygenase YgiN</fullName>
    </submittedName>
</protein>
<name>A0A1M4XD09_9FLAO</name>
<dbReference type="InterPro" id="IPR011008">
    <property type="entry name" value="Dimeric_a/b-barrel"/>
</dbReference>
<dbReference type="RefSeq" id="WP_073193450.1">
    <property type="nucleotide sequence ID" value="NZ_FQTW01000008.1"/>
</dbReference>
<dbReference type="Pfam" id="PF03992">
    <property type="entry name" value="ABM"/>
    <property type="match status" value="1"/>
</dbReference>
<evidence type="ECO:0000259" key="1">
    <source>
        <dbReference type="PROSITE" id="PS51725"/>
    </source>
</evidence>
<organism evidence="2 3">
    <name type="scientific">Psychroflexus salarius</name>
    <dbReference type="NCBI Taxonomy" id="1155689"/>
    <lineage>
        <taxon>Bacteria</taxon>
        <taxon>Pseudomonadati</taxon>
        <taxon>Bacteroidota</taxon>
        <taxon>Flavobacteriia</taxon>
        <taxon>Flavobacteriales</taxon>
        <taxon>Flavobacteriaceae</taxon>
        <taxon>Psychroflexus</taxon>
    </lineage>
</organism>
<keyword evidence="2" id="KW-0503">Monooxygenase</keyword>
<dbReference type="GO" id="GO:0004497">
    <property type="term" value="F:monooxygenase activity"/>
    <property type="evidence" value="ECO:0007669"/>
    <property type="project" value="UniProtKB-KW"/>
</dbReference>
<dbReference type="OrthoDB" id="1120859at2"/>
<feature type="domain" description="ABM" evidence="1">
    <location>
        <begin position="2"/>
        <end position="91"/>
    </location>
</feature>
<accession>A0A1M4XD09</accession>